<dbReference type="GO" id="GO:0046872">
    <property type="term" value="F:metal ion binding"/>
    <property type="evidence" value="ECO:0007669"/>
    <property type="project" value="UniProtKB-KW"/>
</dbReference>
<feature type="domain" description="BFD-like [2Fe-2S]-binding" evidence="23">
    <location>
        <begin position="860"/>
        <end position="907"/>
    </location>
</feature>
<dbReference type="InterPro" id="IPR023753">
    <property type="entry name" value="FAD/NAD-binding_dom"/>
</dbReference>
<dbReference type="Gene3D" id="3.30.413.10">
    <property type="entry name" value="Sulfite Reductase Hemoprotein, domain 1"/>
    <property type="match status" value="1"/>
</dbReference>
<dbReference type="InterPro" id="IPR005117">
    <property type="entry name" value="NiRdtase/SiRdtase_haem-b_fer"/>
</dbReference>
<evidence type="ECO:0000256" key="1">
    <source>
        <dbReference type="ARBA" id="ARBA00001929"/>
    </source>
</evidence>
<dbReference type="GO" id="GO:0051537">
    <property type="term" value="F:2 iron, 2 sulfur cluster binding"/>
    <property type="evidence" value="ECO:0007669"/>
    <property type="project" value="UniProtKB-KW"/>
</dbReference>
<keyword evidence="27" id="KW-1185">Reference proteome</keyword>
<dbReference type="GO" id="GO:0050311">
    <property type="term" value="F:sulfite reductase (ferredoxin) activity"/>
    <property type="evidence" value="ECO:0007669"/>
    <property type="project" value="UniProtKB-EC"/>
</dbReference>
<feature type="domain" description="FAD/NAD(P)-binding" evidence="24">
    <location>
        <begin position="1"/>
        <end position="265"/>
    </location>
</feature>
<comment type="caution">
    <text evidence="26">The sequence shown here is derived from an EMBL/GenBank/DDBJ whole genome shotgun (WGS) entry which is preliminary data.</text>
</comment>
<dbReference type="GO" id="GO:0020037">
    <property type="term" value="F:heme binding"/>
    <property type="evidence" value="ECO:0007669"/>
    <property type="project" value="InterPro"/>
</dbReference>
<dbReference type="GO" id="GO:0050660">
    <property type="term" value="F:flavin adenine dinucleotide binding"/>
    <property type="evidence" value="ECO:0007669"/>
    <property type="project" value="InterPro"/>
</dbReference>
<evidence type="ECO:0000256" key="7">
    <source>
        <dbReference type="ARBA" id="ARBA00012353"/>
    </source>
</evidence>
<evidence type="ECO:0000256" key="10">
    <source>
        <dbReference type="ARBA" id="ARBA00022630"/>
    </source>
</evidence>
<dbReference type="GO" id="GO:0098809">
    <property type="term" value="F:nitrite reductase activity"/>
    <property type="evidence" value="ECO:0007669"/>
    <property type="project" value="InterPro"/>
</dbReference>
<evidence type="ECO:0000256" key="17">
    <source>
        <dbReference type="ARBA" id="ARBA00023014"/>
    </source>
</evidence>
<dbReference type="InterPro" id="IPR052034">
    <property type="entry name" value="NasD-like"/>
</dbReference>
<gene>
    <name evidence="26" type="ORF">EV650_6721</name>
</gene>
<comment type="cofactor">
    <cofactor evidence="3">
        <name>FAD</name>
        <dbReference type="ChEBI" id="CHEBI:57692"/>
    </cofactor>
</comment>
<keyword evidence="12" id="KW-0479">Metal-binding</keyword>
<dbReference type="InterPro" id="IPR045854">
    <property type="entry name" value="NO2/SO3_Rdtase_4Fe4S_sf"/>
</dbReference>
<keyword evidence="18" id="KW-0534">Nitrate assimilation</keyword>
<protein>
    <recommendedName>
        <fullName evidence="7">assimilatory sulfite reductase (ferredoxin)</fullName>
        <ecNumber evidence="7">1.8.7.1</ecNumber>
    </recommendedName>
</protein>
<keyword evidence="17" id="KW-0411">Iron-sulfur</keyword>
<accession>A0A4R7ZCJ8</accession>
<dbReference type="PRINTS" id="PR00397">
    <property type="entry name" value="SIROHAEM"/>
</dbReference>
<name>A0A4R7ZCJ8_9ACTN</name>
<dbReference type="Pfam" id="PF03460">
    <property type="entry name" value="NIR_SIR_ferr"/>
    <property type="match status" value="1"/>
</dbReference>
<dbReference type="InterPro" id="IPR016156">
    <property type="entry name" value="FAD/NAD-linked_Rdtase_dimer_sf"/>
</dbReference>
<comment type="cofactor">
    <cofactor evidence="2">
        <name>[4Fe-4S] cluster</name>
        <dbReference type="ChEBI" id="CHEBI:49883"/>
    </cofactor>
</comment>
<proteinExistence type="inferred from homology"/>
<dbReference type="InterPro" id="IPR041575">
    <property type="entry name" value="Rubredoxin_C"/>
</dbReference>
<dbReference type="FunFam" id="3.30.413.10:FF:000007">
    <property type="entry name" value="Nitrite reductase [NAD(P)H] large subunit"/>
    <property type="match status" value="1"/>
</dbReference>
<dbReference type="Gene3D" id="3.50.50.60">
    <property type="entry name" value="FAD/NAD(P)-binding domain"/>
    <property type="match status" value="4"/>
</dbReference>
<comment type="cofactor">
    <cofactor evidence="19">
        <name>[2Fe-2S] cluster</name>
        <dbReference type="ChEBI" id="CHEBI:190135"/>
    </cofactor>
</comment>
<dbReference type="InterPro" id="IPR036188">
    <property type="entry name" value="FAD/NAD-bd_sf"/>
</dbReference>
<comment type="function">
    <text evidence="4">Catalyzes the reduction of sulfite to sulfide, a step in the biosynthesis of sulfur-containing amino acids and cofactors.</text>
</comment>
<evidence type="ECO:0000256" key="18">
    <source>
        <dbReference type="ARBA" id="ARBA00023063"/>
    </source>
</evidence>
<dbReference type="Gene3D" id="3.30.390.30">
    <property type="match status" value="1"/>
</dbReference>
<dbReference type="EC" id="1.8.7.1" evidence="7"/>
<evidence type="ECO:0000259" key="22">
    <source>
        <dbReference type="Pfam" id="PF03460"/>
    </source>
</evidence>
<evidence type="ECO:0000313" key="27">
    <source>
        <dbReference type="Proteomes" id="UP000295447"/>
    </source>
</evidence>
<dbReference type="NCBIfam" id="TIGR02374">
    <property type="entry name" value="nitri_red_nirB"/>
    <property type="match status" value="1"/>
</dbReference>
<dbReference type="SUPFAM" id="SSF51905">
    <property type="entry name" value="FAD/NAD(P)-binding domain"/>
    <property type="match status" value="3"/>
</dbReference>
<dbReference type="SUPFAM" id="SSF56014">
    <property type="entry name" value="Nitrite and sulphite reductase 4Fe-4S domain-like"/>
    <property type="match status" value="1"/>
</dbReference>
<dbReference type="PANTHER" id="PTHR43809">
    <property type="entry name" value="NITRITE REDUCTASE (NADH) LARGE SUBUNIT"/>
    <property type="match status" value="1"/>
</dbReference>
<comment type="pathway">
    <text evidence="5">Nitrogen metabolism; nitrate reduction (assimilation).</text>
</comment>
<keyword evidence="13" id="KW-0883">Thioether bond</keyword>
<evidence type="ECO:0000256" key="16">
    <source>
        <dbReference type="ARBA" id="ARBA00023004"/>
    </source>
</evidence>
<dbReference type="RefSeq" id="WP_134123125.1">
    <property type="nucleotide sequence ID" value="NZ_SODF01000003.1"/>
</dbReference>
<comment type="cofactor">
    <cofactor evidence="1">
        <name>siroheme</name>
        <dbReference type="ChEBI" id="CHEBI:60052"/>
    </cofactor>
</comment>
<dbReference type="InterPro" id="IPR036136">
    <property type="entry name" value="Nit/Sulf_reduc_fer-like_dom_sf"/>
</dbReference>
<feature type="domain" description="NADH-rubredoxin oxidoreductase C-terminal" evidence="25">
    <location>
        <begin position="763"/>
        <end position="827"/>
    </location>
</feature>
<feature type="domain" description="Nitrite/Sulfite reductase ferredoxin-like" evidence="22">
    <location>
        <begin position="997"/>
        <end position="1058"/>
    </location>
</feature>
<dbReference type="PRINTS" id="PR00368">
    <property type="entry name" value="FADPNR"/>
</dbReference>
<dbReference type="CDD" id="cd19944">
    <property type="entry name" value="NirB_Fer2_BFD-like_2"/>
    <property type="match status" value="1"/>
</dbReference>
<keyword evidence="10" id="KW-0285">Flavoprotein</keyword>
<feature type="domain" description="Nitrite/sulphite reductase 4Fe-4S" evidence="21">
    <location>
        <begin position="1069"/>
        <end position="1205"/>
    </location>
</feature>
<dbReference type="EMBL" id="SODF01000003">
    <property type="protein sequence ID" value="TDW15239.1"/>
    <property type="molecule type" value="Genomic_DNA"/>
</dbReference>
<evidence type="ECO:0000259" key="25">
    <source>
        <dbReference type="Pfam" id="PF18267"/>
    </source>
</evidence>
<evidence type="ECO:0000259" key="23">
    <source>
        <dbReference type="Pfam" id="PF04324"/>
    </source>
</evidence>
<dbReference type="InterPro" id="IPR007419">
    <property type="entry name" value="BFD-like_2Fe2S-bd_dom"/>
</dbReference>
<dbReference type="Gene3D" id="1.10.10.1100">
    <property type="entry name" value="BFD-like [2Fe-2S]-binding domain"/>
    <property type="match status" value="2"/>
</dbReference>
<dbReference type="Pfam" id="PF01077">
    <property type="entry name" value="NIR_SIR"/>
    <property type="match status" value="1"/>
</dbReference>
<dbReference type="GO" id="GO:0042128">
    <property type="term" value="P:nitrate assimilation"/>
    <property type="evidence" value="ECO:0007669"/>
    <property type="project" value="UniProtKB-UniPathway"/>
</dbReference>
<keyword evidence="14" id="KW-0274">FAD</keyword>
<dbReference type="InterPro" id="IPR012744">
    <property type="entry name" value="Nitri_red_NirB"/>
</dbReference>
<dbReference type="GO" id="GO:0051539">
    <property type="term" value="F:4 iron, 4 sulfur cluster binding"/>
    <property type="evidence" value="ECO:0007669"/>
    <property type="project" value="UniProtKB-KW"/>
</dbReference>
<keyword evidence="11" id="KW-0001">2Fe-2S</keyword>
<evidence type="ECO:0000259" key="21">
    <source>
        <dbReference type="Pfam" id="PF01077"/>
    </source>
</evidence>
<evidence type="ECO:0000256" key="15">
    <source>
        <dbReference type="ARBA" id="ARBA00023002"/>
    </source>
</evidence>
<comment type="catalytic activity">
    <reaction evidence="20">
        <text>hydrogen sulfide + 6 oxidized [2Fe-2S]-[ferredoxin] + 3 H2O = sulfite + 6 reduced [2Fe-2S]-[ferredoxin] + 7 H(+)</text>
        <dbReference type="Rhea" id="RHEA:23132"/>
        <dbReference type="Rhea" id="RHEA-COMP:10000"/>
        <dbReference type="Rhea" id="RHEA-COMP:10001"/>
        <dbReference type="ChEBI" id="CHEBI:15377"/>
        <dbReference type="ChEBI" id="CHEBI:15378"/>
        <dbReference type="ChEBI" id="CHEBI:17359"/>
        <dbReference type="ChEBI" id="CHEBI:29919"/>
        <dbReference type="ChEBI" id="CHEBI:33737"/>
        <dbReference type="ChEBI" id="CHEBI:33738"/>
        <dbReference type="EC" id="1.8.7.1"/>
    </reaction>
</comment>
<dbReference type="PROSITE" id="PS00365">
    <property type="entry name" value="NIR_SIR"/>
    <property type="match status" value="1"/>
</dbReference>
<dbReference type="Pfam" id="PF04324">
    <property type="entry name" value="Fer2_BFD"/>
    <property type="match status" value="2"/>
</dbReference>
<evidence type="ECO:0000256" key="3">
    <source>
        <dbReference type="ARBA" id="ARBA00001974"/>
    </source>
</evidence>
<feature type="domain" description="BFD-like [2Fe-2S]-binding" evidence="23">
    <location>
        <begin position="370"/>
        <end position="417"/>
    </location>
</feature>
<dbReference type="GO" id="GO:0050661">
    <property type="term" value="F:NADP binding"/>
    <property type="evidence" value="ECO:0007669"/>
    <property type="project" value="InterPro"/>
</dbReference>
<dbReference type="SUPFAM" id="SSF55124">
    <property type="entry name" value="Nitrite/Sulfite reductase N-terminal domain-like"/>
    <property type="match status" value="1"/>
</dbReference>
<evidence type="ECO:0000256" key="2">
    <source>
        <dbReference type="ARBA" id="ARBA00001966"/>
    </source>
</evidence>
<evidence type="ECO:0000256" key="11">
    <source>
        <dbReference type="ARBA" id="ARBA00022714"/>
    </source>
</evidence>
<reference evidence="26 27" key="1">
    <citation type="submission" date="2019-03" db="EMBL/GenBank/DDBJ databases">
        <title>Genomic Encyclopedia of Type Strains, Phase III (KMG-III): the genomes of soil and plant-associated and newly described type strains.</title>
        <authorList>
            <person name="Whitman W."/>
        </authorList>
    </citation>
    <scope>NUCLEOTIDE SEQUENCE [LARGE SCALE GENOMIC DNA]</scope>
    <source>
        <strain evidence="26 27">VKM Ac-2570</strain>
    </source>
</reference>
<keyword evidence="9" id="KW-0349">Heme</keyword>
<keyword evidence="15" id="KW-0560">Oxidoreductase</keyword>
<dbReference type="Proteomes" id="UP000295447">
    <property type="component" value="Unassembled WGS sequence"/>
</dbReference>
<dbReference type="Pfam" id="PF07992">
    <property type="entry name" value="Pyr_redox_2"/>
    <property type="match status" value="2"/>
</dbReference>
<comment type="similarity">
    <text evidence="6">Belongs to the nitrite and sulfite reductase 4Fe-4S domain family.</text>
</comment>
<evidence type="ECO:0000256" key="8">
    <source>
        <dbReference type="ARBA" id="ARBA00022485"/>
    </source>
</evidence>
<dbReference type="PRINTS" id="PR00411">
    <property type="entry name" value="PNDRDTASEI"/>
</dbReference>
<keyword evidence="8" id="KW-0004">4Fe-4S</keyword>
<dbReference type="UniPathway" id="UPA00653"/>
<dbReference type="InterPro" id="IPR041854">
    <property type="entry name" value="BFD-like_2Fe2S-bd_dom_sf"/>
</dbReference>
<dbReference type="OrthoDB" id="9768666at2"/>
<evidence type="ECO:0000259" key="24">
    <source>
        <dbReference type="Pfam" id="PF07992"/>
    </source>
</evidence>
<sequence length="1292" mass="137376">MRVVIIGGGMAGRRLAQLLPSYDVTVLGDEPSYNRSRLTEFVAGRAEPVVGDEPVATAVAVDRGRRVVTVADGREFGYDRLVFATGAVPIAAIDGACTLRSVDDARAIVAAAGEVRRAVVLGGGVLGVETACALRERRVAVTLVHDGETLLDKAIRPSAGRRVTRAVRELGVEVLLNAEVDGTSVRDGRFRALRLANGREVYGELLVAACGVQARTELADGLTVRTGIVVDRTLTSPDDPRVHAIGDCAEIDGRVTGTVDSAWTQAEALATHLMGKHFELPDYEVVRLTAGGLDVLVLGNKDEDGEVVRLEDDTRYVRAVLRDGVVRSAVAVGAPEVAAELVLLADRRTPVVADGLLVEPVVPKLKAAPVCRCNGVTRVAIEAAWRGGADSVAGIAAMTRATTGCGSCTGAVGELLDRFRRGETEPVLSRRATMAELNKAKHLVVVGGGMVAHRLVEALRQRDTDIQYRITVFAEEPRLPYDRVALTSYFSGRDPQDLSLGDPDLWNDPAVNLRKGLRITSIDTSANTVTTSRGEQIGYDELVLATGSAAFVPPVKNNDAQGCFVYRTIDDVAALRVYVERLKSEGKQVSGVVVGGGLLGLEAAGALRALDATTKVVEFAPRLMPLQVDEGGGSALSRLIAGLDVEVLTATQCQRVKLTPQGAARAMAVADGPDLPADVVVFATGVRPRDELGREAGLEIGERGGVVVDEACRTSVPGVWAIGEVACIEGRVWGLIAPGYTMAEIVADRLLGGEATFPGADTSTKLKLLGVDVASFGDAFGATEGALDIVYADPVAGVYKKLVLSDDARTLLGGILVGDASAYSGLRPMVGRELGADPAAFLLPEGAGPVQLELPDDAPVCSCNNVSAGTIRCAVREGCSDIKSVCGETRAGTSCGSCLPIVKNLLNSELTEAGVEVSKALCEHFALSRAELFDVVRITELRTFSEIVERHGSGRGCDICKPVVASILASLDPAGHVLEGERATLQDTNDHVMANMQKDGTYSVVPRIPGGEITPEGLITIGEVARDFGLYTKITGGQRVDLFGARIEQLPAIWKRLVDAGFESGHAYGKALRTVKSCVGSTWCRYGVQDSVGMAIALELRYRGLRSPHKLKLGVSGCARECAEARGKDVGVIATEKGWNLYVGGNGGMTPRHAELLASDLSDEELFQAIDRFLMYYIRTGDRLQRTAVWMRELEGGLDHVRDVVLNDSLGIAADLDAAMAKHVDSYVDEWRETLDDPGKLARFVSFVNAPDQPDADLRYVVERNQPRPATPAERGQLEPVLLAGPRLEVRR</sequence>
<evidence type="ECO:0000256" key="9">
    <source>
        <dbReference type="ARBA" id="ARBA00022617"/>
    </source>
</evidence>
<dbReference type="Pfam" id="PF18267">
    <property type="entry name" value="Rubredoxin_C"/>
    <property type="match status" value="1"/>
</dbReference>
<keyword evidence="16" id="KW-0408">Iron</keyword>
<evidence type="ECO:0000256" key="19">
    <source>
        <dbReference type="ARBA" id="ARBA00034078"/>
    </source>
</evidence>
<evidence type="ECO:0000256" key="6">
    <source>
        <dbReference type="ARBA" id="ARBA00010429"/>
    </source>
</evidence>
<dbReference type="NCBIfam" id="NF011565">
    <property type="entry name" value="PRK14989.1"/>
    <property type="match status" value="1"/>
</dbReference>
<evidence type="ECO:0000313" key="26">
    <source>
        <dbReference type="EMBL" id="TDW15239.1"/>
    </source>
</evidence>
<dbReference type="InterPro" id="IPR006066">
    <property type="entry name" value="NO2/SO3_Rdtase_FeS/sirohaem_BS"/>
</dbReference>
<feature type="domain" description="FAD/NAD(P)-binding" evidence="24">
    <location>
        <begin position="442"/>
        <end position="729"/>
    </location>
</feature>
<evidence type="ECO:0000256" key="13">
    <source>
        <dbReference type="ARBA" id="ARBA00022784"/>
    </source>
</evidence>
<evidence type="ECO:0000256" key="14">
    <source>
        <dbReference type="ARBA" id="ARBA00022827"/>
    </source>
</evidence>
<organism evidence="26 27">
    <name type="scientific">Kribbella kalugense</name>
    <dbReference type="NCBI Taxonomy" id="2512221"/>
    <lineage>
        <taxon>Bacteria</taxon>
        <taxon>Bacillati</taxon>
        <taxon>Actinomycetota</taxon>
        <taxon>Actinomycetes</taxon>
        <taxon>Propionibacteriales</taxon>
        <taxon>Kribbellaceae</taxon>
        <taxon>Kribbella</taxon>
    </lineage>
</organism>
<dbReference type="PANTHER" id="PTHR43809:SF1">
    <property type="entry name" value="NITRITE REDUCTASE (NADH) LARGE SUBUNIT"/>
    <property type="match status" value="1"/>
</dbReference>
<evidence type="ECO:0000256" key="4">
    <source>
        <dbReference type="ARBA" id="ARBA00003247"/>
    </source>
</evidence>
<evidence type="ECO:0000256" key="12">
    <source>
        <dbReference type="ARBA" id="ARBA00022723"/>
    </source>
</evidence>
<dbReference type="InterPro" id="IPR006067">
    <property type="entry name" value="NO2/SO3_Rdtase_4Fe4S_dom"/>
</dbReference>
<evidence type="ECO:0000256" key="5">
    <source>
        <dbReference type="ARBA" id="ARBA00005096"/>
    </source>
</evidence>
<evidence type="ECO:0000256" key="20">
    <source>
        <dbReference type="ARBA" id="ARBA00049518"/>
    </source>
</evidence>